<protein>
    <submittedName>
        <fullName evidence="1">Uncharacterized protein</fullName>
    </submittedName>
</protein>
<dbReference type="EMBL" id="JBHRSK010000004">
    <property type="protein sequence ID" value="MFC2968063.1"/>
    <property type="molecule type" value="Genomic_DNA"/>
</dbReference>
<dbReference type="RefSeq" id="WP_377832722.1">
    <property type="nucleotide sequence ID" value="NZ_JBHRSK010000004.1"/>
</dbReference>
<gene>
    <name evidence="1" type="ORF">ACFOES_08160</name>
</gene>
<name>A0ABV7AFC1_9RHOB</name>
<dbReference type="Proteomes" id="UP001595443">
    <property type="component" value="Unassembled WGS sequence"/>
</dbReference>
<sequence>MTEVIAMMHSRIFPIARVALGTYLLDNLDPLRSAAELLGGPKAAKRVMALAQDLSEPVPLTTRMGRALAWFEGLLTLERVHDFDTVEAERFAAIDPLDPVVADICALSDGFTDALTALRLEAPEIFQRRAEAA</sequence>
<accession>A0ABV7AFC1</accession>
<comment type="caution">
    <text evidence="1">The sequence shown here is derived from an EMBL/GenBank/DDBJ whole genome shotgun (WGS) entry which is preliminary data.</text>
</comment>
<proteinExistence type="predicted"/>
<reference evidence="2" key="1">
    <citation type="journal article" date="2019" name="Int. J. Syst. Evol. Microbiol.">
        <title>The Global Catalogue of Microorganisms (GCM) 10K type strain sequencing project: providing services to taxonomists for standard genome sequencing and annotation.</title>
        <authorList>
            <consortium name="The Broad Institute Genomics Platform"/>
            <consortium name="The Broad Institute Genome Sequencing Center for Infectious Disease"/>
            <person name="Wu L."/>
            <person name="Ma J."/>
        </authorList>
    </citation>
    <scope>NUCLEOTIDE SEQUENCE [LARGE SCALE GENOMIC DNA]</scope>
    <source>
        <strain evidence="2">KCTC 62192</strain>
    </source>
</reference>
<keyword evidence="2" id="KW-1185">Reference proteome</keyword>
<evidence type="ECO:0000313" key="2">
    <source>
        <dbReference type="Proteomes" id="UP001595443"/>
    </source>
</evidence>
<organism evidence="1 2">
    <name type="scientific">Acidimangrovimonas pyrenivorans</name>
    <dbReference type="NCBI Taxonomy" id="2030798"/>
    <lineage>
        <taxon>Bacteria</taxon>
        <taxon>Pseudomonadati</taxon>
        <taxon>Pseudomonadota</taxon>
        <taxon>Alphaproteobacteria</taxon>
        <taxon>Rhodobacterales</taxon>
        <taxon>Paracoccaceae</taxon>
        <taxon>Acidimangrovimonas</taxon>
    </lineage>
</organism>
<evidence type="ECO:0000313" key="1">
    <source>
        <dbReference type="EMBL" id="MFC2968063.1"/>
    </source>
</evidence>